<dbReference type="PANTHER" id="PTHR38340">
    <property type="entry name" value="S-LAYER PROTEIN"/>
    <property type="match status" value="1"/>
</dbReference>
<dbReference type="GO" id="GO:0005615">
    <property type="term" value="C:extracellular space"/>
    <property type="evidence" value="ECO:0007669"/>
    <property type="project" value="InterPro"/>
</dbReference>
<keyword evidence="12" id="KW-1185">Reference proteome</keyword>
<gene>
    <name evidence="11" type="ORF">G4Z14_01670</name>
</gene>
<comment type="similarity">
    <text evidence="4">Belongs to the peptidase M10B family.</text>
</comment>
<evidence type="ECO:0000259" key="10">
    <source>
        <dbReference type="SMART" id="SM00235"/>
    </source>
</evidence>
<dbReference type="GO" id="GO:0005509">
    <property type="term" value="F:calcium ion binding"/>
    <property type="evidence" value="ECO:0007669"/>
    <property type="project" value="InterPro"/>
</dbReference>
<protein>
    <recommendedName>
        <fullName evidence="10">Peptidase metallopeptidase domain-containing protein</fullName>
    </recommendedName>
</protein>
<dbReference type="GO" id="GO:0090729">
    <property type="term" value="F:toxin activity"/>
    <property type="evidence" value="ECO:0007669"/>
    <property type="project" value="UniProtKB-KW"/>
</dbReference>
<dbReference type="SUPFAM" id="SSF49899">
    <property type="entry name" value="Concanavalin A-like lectins/glucanases"/>
    <property type="match status" value="1"/>
</dbReference>
<evidence type="ECO:0000256" key="9">
    <source>
        <dbReference type="ARBA" id="ARBA00023136"/>
    </source>
</evidence>
<evidence type="ECO:0000256" key="5">
    <source>
        <dbReference type="ARBA" id="ARBA00022525"/>
    </source>
</evidence>
<dbReference type="PANTHER" id="PTHR38340:SF1">
    <property type="entry name" value="S-LAYER PROTEIN"/>
    <property type="match status" value="1"/>
</dbReference>
<evidence type="ECO:0000256" key="3">
    <source>
        <dbReference type="ARBA" id="ARBA00004613"/>
    </source>
</evidence>
<sequence length="1271" mass="129025">MPTTFETDLSGDAPASATTAFLIDIGGTAQGEIGTAGDTDFIAVDLVAGESYCFAMVGIGLECLTNPLLRLIAPDGSTELALNDDGLPNLNATFSFTATVTGRYYLAASATGTGTGSYGVAASAGDKANVDLAMIAGVLDSHAAWTDTRGSGVNLSFGFSDSIDHGQTGFQHFTEAQKETTRAVLAHFAEITGLSFTEVNPGGYTDEAVLLYGNYSAEDGSGAWGGLPADPDFASTSGDVWVNTAAPPTEAPQPGSWYYQMMLHEIGHSMGLTHPGLYDAGGGSAISFGADARFWQDSAQFTVMSYFAADEPQGAGLPEGVGGSGLQADTLGICDMLALQQIYGANSATRAGDTVYGFGATAGGVYDFVQNLDPMLTIWDGGGHDRLDLSRYAADQQISLAAGSQSSVGGFVLNLGIAFGAVIEEARGGRGDDRMTGNAVANDLSGNDGADVIDGGAGNDSLYGGAGSDSLYGGAGDDLLAGDDSATGVAAPEVFRLVATDAAAGAALDLGSATLFPTQSFTLELVWQQAALGNEHYVLQFGNFALYRHADGAASILFGGAEVEDWHYGILPPALTDGAAHRLSISFDDLTGALSIYLDGVRTAERVFPTTTRGLDVVAGIVIDDQAAVGDIRLFDHARSAQDIWDNAWTHLPDPLNTAGLLHNWQGDGSGNLVNVFDILPDLTGTGPVGTLDVTLQAQSVGNVMQGGAGNDSYHVFSTLDTVQELAGQGTDEVLAHVDFALASGQAVERLTVAEGSGGITLAGNGAANRLTSSASDADTLAGGGGNDSYHLYHSEDRVEEAAGGGTDTIFAHVNHVLAAGSAVETLRALGSQALTLVGNGLANRLVGSTGHGDTLAGGAGNDRFYLYNAAARVTEAAAGGLDRLYAYADCSLAAGSHVEELHAMGNAGRDLTGNELANIFYSNALRADTLRGGGGDDIYHLRHLGDRVIEAAGGGHDILYAAVSHSLAAGSQVEELHAAGPAALSLTGNARANALYGSASHADTLAGGDGNDLYVIAAAGQQVIEAAGGGLDWLDAAVDYALAAGVAVEEIRSTGASGLHLTGNGLANQLHGNAAFADTLAGGAGNDTYWLSHAGAAVIEAAGGGRDVVMTSVNHTLGAGMAVEELRATGTAGLRLTGNALANRIFGGIGADSLSGGAGLDHLYGGEDVAADRFVFASLADSLVGPTRDVIHDFTTGIDQIDLRTLDANAGLAGNQAFGFSPAGPFAFGLWLVVELAQVIVSGDVTGDGLADFEIGLAGITGLGAGDFLL</sequence>
<comment type="cofactor">
    <cofactor evidence="1">
        <name>Ca(2+)</name>
        <dbReference type="ChEBI" id="CHEBI:29108"/>
    </cofactor>
</comment>
<dbReference type="Pfam" id="PF08548">
    <property type="entry name" value="Peptidase_M10_C"/>
    <property type="match status" value="2"/>
</dbReference>
<reference evidence="11 12" key="1">
    <citation type="submission" date="2020-02" db="EMBL/GenBank/DDBJ databases">
        <authorList>
            <person name="Chen W.-M."/>
        </authorList>
    </citation>
    <scope>NUCLEOTIDE SEQUENCE [LARGE SCALE GENOMIC DNA]</scope>
    <source>
        <strain evidence="11 12">KMS-5</strain>
    </source>
</reference>
<evidence type="ECO:0000313" key="11">
    <source>
        <dbReference type="EMBL" id="NEY88995.1"/>
    </source>
</evidence>
<comment type="subcellular location">
    <subcellularLocation>
        <location evidence="2">Membrane</location>
    </subcellularLocation>
    <subcellularLocation>
        <location evidence="3">Secreted</location>
    </subcellularLocation>
</comment>
<dbReference type="InterPro" id="IPR006026">
    <property type="entry name" value="Peptidase_Metallo"/>
</dbReference>
<dbReference type="InterPro" id="IPR011049">
    <property type="entry name" value="Serralysin-like_metalloprot_C"/>
</dbReference>
<dbReference type="Proteomes" id="UP000477782">
    <property type="component" value="Unassembled WGS sequence"/>
</dbReference>
<name>A0A6M0QNI6_9RHOB</name>
<dbReference type="InterPro" id="IPR003995">
    <property type="entry name" value="RTX_toxin_determinant-A"/>
</dbReference>
<keyword evidence="5" id="KW-0964">Secreted</keyword>
<keyword evidence="9" id="KW-0472">Membrane</keyword>
<dbReference type="PRINTS" id="PR00313">
    <property type="entry name" value="CABNDNGRPT"/>
</dbReference>
<dbReference type="Gene3D" id="2.60.120.380">
    <property type="match status" value="1"/>
</dbReference>
<dbReference type="GO" id="GO:0016020">
    <property type="term" value="C:membrane"/>
    <property type="evidence" value="ECO:0007669"/>
    <property type="project" value="UniProtKB-SubCell"/>
</dbReference>
<dbReference type="Gene3D" id="2.150.10.10">
    <property type="entry name" value="Serralysin-like metalloprotease, C-terminal"/>
    <property type="match status" value="2"/>
</dbReference>
<keyword evidence="6" id="KW-0800">Toxin</keyword>
<dbReference type="Gene3D" id="3.40.390.10">
    <property type="entry name" value="Collagenase (Catalytic Domain)"/>
    <property type="match status" value="1"/>
</dbReference>
<evidence type="ECO:0000256" key="1">
    <source>
        <dbReference type="ARBA" id="ARBA00001913"/>
    </source>
</evidence>
<dbReference type="EMBL" id="JAAIVJ010000001">
    <property type="protein sequence ID" value="NEY88995.1"/>
    <property type="molecule type" value="Genomic_DNA"/>
</dbReference>
<dbReference type="InterPro" id="IPR013858">
    <property type="entry name" value="Peptidase_M10B_C"/>
</dbReference>
<dbReference type="InterPro" id="IPR050557">
    <property type="entry name" value="RTX_toxin/Mannuronan_C5-epim"/>
</dbReference>
<dbReference type="InterPro" id="IPR018511">
    <property type="entry name" value="Hemolysin-typ_Ca-bd_CS"/>
</dbReference>
<dbReference type="SUPFAM" id="SSF55486">
    <property type="entry name" value="Metalloproteases ('zincins'), catalytic domain"/>
    <property type="match status" value="1"/>
</dbReference>
<dbReference type="RefSeq" id="WP_164623017.1">
    <property type="nucleotide sequence ID" value="NZ_JAAIVJ010000001.1"/>
</dbReference>
<dbReference type="SUPFAM" id="SSF51120">
    <property type="entry name" value="beta-Roll"/>
    <property type="match status" value="4"/>
</dbReference>
<dbReference type="PROSITE" id="PS00330">
    <property type="entry name" value="HEMOLYSIN_CALCIUM"/>
    <property type="match status" value="2"/>
</dbReference>
<dbReference type="CDD" id="cd04277">
    <property type="entry name" value="ZnMc_serralysin_like"/>
    <property type="match status" value="1"/>
</dbReference>
<dbReference type="AlphaFoldDB" id="A0A6M0QNI6"/>
<dbReference type="InterPro" id="IPR024079">
    <property type="entry name" value="MetalloPept_cat_dom_sf"/>
</dbReference>
<dbReference type="PRINTS" id="PR01488">
    <property type="entry name" value="RTXTOXINA"/>
</dbReference>
<dbReference type="InterPro" id="IPR013320">
    <property type="entry name" value="ConA-like_dom_sf"/>
</dbReference>
<accession>A0A6M0QNI6</accession>
<dbReference type="GO" id="GO:0006508">
    <property type="term" value="P:proteolysis"/>
    <property type="evidence" value="ECO:0007669"/>
    <property type="project" value="InterPro"/>
</dbReference>
<dbReference type="Gene3D" id="2.160.20.160">
    <property type="match status" value="1"/>
</dbReference>
<dbReference type="GO" id="GO:0008270">
    <property type="term" value="F:zinc ion binding"/>
    <property type="evidence" value="ECO:0007669"/>
    <property type="project" value="InterPro"/>
</dbReference>
<dbReference type="SMART" id="SM00235">
    <property type="entry name" value="ZnMc"/>
    <property type="match status" value="1"/>
</dbReference>
<evidence type="ECO:0000256" key="7">
    <source>
        <dbReference type="ARBA" id="ARBA00022737"/>
    </source>
</evidence>
<dbReference type="InterPro" id="IPR001343">
    <property type="entry name" value="Hemolysn_Ca-bd"/>
</dbReference>
<evidence type="ECO:0000256" key="2">
    <source>
        <dbReference type="ARBA" id="ARBA00004370"/>
    </source>
</evidence>
<dbReference type="InterPro" id="IPR034033">
    <property type="entry name" value="Serralysin-like"/>
</dbReference>
<dbReference type="Pfam" id="PF00353">
    <property type="entry name" value="HemolysinCabind"/>
    <property type="match status" value="7"/>
</dbReference>
<dbReference type="GO" id="GO:0008237">
    <property type="term" value="F:metallopeptidase activity"/>
    <property type="evidence" value="ECO:0007669"/>
    <property type="project" value="InterPro"/>
</dbReference>
<evidence type="ECO:0000313" key="12">
    <source>
        <dbReference type="Proteomes" id="UP000477782"/>
    </source>
</evidence>
<proteinExistence type="inferred from homology"/>
<evidence type="ECO:0000256" key="8">
    <source>
        <dbReference type="ARBA" id="ARBA00023026"/>
    </source>
</evidence>
<keyword evidence="8" id="KW-0843">Virulence</keyword>
<comment type="caution">
    <text evidence="11">The sequence shown here is derived from an EMBL/GenBank/DDBJ whole genome shotgun (WGS) entry which is preliminary data.</text>
</comment>
<feature type="domain" description="Peptidase metallopeptidase" evidence="10">
    <location>
        <begin position="159"/>
        <end position="323"/>
    </location>
</feature>
<evidence type="ECO:0000256" key="4">
    <source>
        <dbReference type="ARBA" id="ARBA00009490"/>
    </source>
</evidence>
<organism evidence="11 12">
    <name type="scientific">Tabrizicola oligotrophica</name>
    <dbReference type="NCBI Taxonomy" id="2710650"/>
    <lineage>
        <taxon>Bacteria</taxon>
        <taxon>Pseudomonadati</taxon>
        <taxon>Pseudomonadota</taxon>
        <taxon>Alphaproteobacteria</taxon>
        <taxon>Rhodobacterales</taxon>
        <taxon>Paracoccaceae</taxon>
        <taxon>Tabrizicola</taxon>
    </lineage>
</organism>
<evidence type="ECO:0000256" key="6">
    <source>
        <dbReference type="ARBA" id="ARBA00022656"/>
    </source>
</evidence>
<keyword evidence="7" id="KW-0677">Repeat</keyword>